<dbReference type="Proteomes" id="UP001352852">
    <property type="component" value="Unassembled WGS sequence"/>
</dbReference>
<proteinExistence type="predicted"/>
<accession>A0ABU7EQS0</accession>
<reference evidence="2 3" key="1">
    <citation type="submission" date="2021-06" db="EMBL/GenBank/DDBJ databases">
        <authorList>
            <person name="Palmer J.M."/>
        </authorList>
    </citation>
    <scope>NUCLEOTIDE SEQUENCE [LARGE SCALE GENOMIC DNA]</scope>
    <source>
        <strain evidence="2 3">CL_MEX2019</strain>
        <tissue evidence="2">Muscle</tissue>
    </source>
</reference>
<evidence type="ECO:0000313" key="3">
    <source>
        <dbReference type="Proteomes" id="UP001352852"/>
    </source>
</evidence>
<comment type="caution">
    <text evidence="2">The sequence shown here is derived from an EMBL/GenBank/DDBJ whole genome shotgun (WGS) entry which is preliminary data.</text>
</comment>
<dbReference type="EMBL" id="JAHUTJ010065765">
    <property type="protein sequence ID" value="MED6289562.1"/>
    <property type="molecule type" value="Genomic_DNA"/>
</dbReference>
<organism evidence="2 3">
    <name type="scientific">Characodon lateralis</name>
    <dbReference type="NCBI Taxonomy" id="208331"/>
    <lineage>
        <taxon>Eukaryota</taxon>
        <taxon>Metazoa</taxon>
        <taxon>Chordata</taxon>
        <taxon>Craniata</taxon>
        <taxon>Vertebrata</taxon>
        <taxon>Euteleostomi</taxon>
        <taxon>Actinopterygii</taxon>
        <taxon>Neopterygii</taxon>
        <taxon>Teleostei</taxon>
        <taxon>Neoteleostei</taxon>
        <taxon>Acanthomorphata</taxon>
        <taxon>Ovalentaria</taxon>
        <taxon>Atherinomorphae</taxon>
        <taxon>Cyprinodontiformes</taxon>
        <taxon>Goodeidae</taxon>
        <taxon>Characodon</taxon>
    </lineage>
</organism>
<sequence>MCVHISPRSTTETLYNVCHAHWWCCDTAIETHQKQSKAPGMRRQPMGGKRSNMAAKRRMLVKERGRDTASCLKMQENKPPKNPRPDTRVETYLFSICQVFSACWRCFY</sequence>
<feature type="region of interest" description="Disordered" evidence="1">
    <location>
        <begin position="35"/>
        <end position="86"/>
    </location>
</feature>
<protein>
    <submittedName>
        <fullName evidence="2">Uncharacterized protein</fullName>
    </submittedName>
</protein>
<gene>
    <name evidence="2" type="ORF">CHARACLAT_004134</name>
</gene>
<keyword evidence="3" id="KW-1185">Reference proteome</keyword>
<evidence type="ECO:0000256" key="1">
    <source>
        <dbReference type="SAM" id="MobiDB-lite"/>
    </source>
</evidence>
<name>A0ABU7EQS0_9TELE</name>
<evidence type="ECO:0000313" key="2">
    <source>
        <dbReference type="EMBL" id="MED6289562.1"/>
    </source>
</evidence>
<feature type="compositionally biased region" description="Basic and acidic residues" evidence="1">
    <location>
        <begin position="75"/>
        <end position="86"/>
    </location>
</feature>